<dbReference type="GO" id="GO:0016020">
    <property type="term" value="C:membrane"/>
    <property type="evidence" value="ECO:0007669"/>
    <property type="project" value="InterPro"/>
</dbReference>
<reference evidence="3 4" key="1">
    <citation type="journal article" date="2018" name="Sci. Rep.">
        <title>Genomic signatures of local adaptation to the degree of environmental predictability in rotifers.</title>
        <authorList>
            <person name="Franch-Gras L."/>
            <person name="Hahn C."/>
            <person name="Garcia-Roger E.M."/>
            <person name="Carmona M.J."/>
            <person name="Serra M."/>
            <person name="Gomez A."/>
        </authorList>
    </citation>
    <scope>NUCLEOTIDE SEQUENCE [LARGE SCALE GENOMIC DNA]</scope>
    <source>
        <strain evidence="3">HYR1</strain>
    </source>
</reference>
<comment type="caution">
    <text evidence="3">The sequence shown here is derived from an EMBL/GenBank/DDBJ whole genome shotgun (WGS) entry which is preliminary data.</text>
</comment>
<evidence type="ECO:0000313" key="3">
    <source>
        <dbReference type="EMBL" id="RNA21567.1"/>
    </source>
</evidence>
<keyword evidence="3" id="KW-0675">Receptor</keyword>
<organism evidence="3 4">
    <name type="scientific">Brachionus plicatilis</name>
    <name type="common">Marine rotifer</name>
    <name type="synonym">Brachionus muelleri</name>
    <dbReference type="NCBI Taxonomy" id="10195"/>
    <lineage>
        <taxon>Eukaryota</taxon>
        <taxon>Metazoa</taxon>
        <taxon>Spiralia</taxon>
        <taxon>Gnathifera</taxon>
        <taxon>Rotifera</taxon>
        <taxon>Eurotatoria</taxon>
        <taxon>Monogononta</taxon>
        <taxon>Pseudotrocha</taxon>
        <taxon>Ploima</taxon>
        <taxon>Brachionidae</taxon>
        <taxon>Brachionus</taxon>
    </lineage>
</organism>
<name>A0A3M7RDI4_BRAPC</name>
<sequence>MFKIIIIILIYLVLTVQSESDFREDIINLDKEQKLVDKLLKKYDKKSRPSGTLSVKFALNLNQIINLIEKDQIMILNAFIDHEWTDKRLTWNPLDFGNISIIRLYGDQIWTPDTFVYSTADHSGFLLPQTGAYFVINYQGANIF</sequence>
<dbReference type="Gene3D" id="2.70.170.10">
    <property type="entry name" value="Neurotransmitter-gated ion-channel ligand-binding domain"/>
    <property type="match status" value="1"/>
</dbReference>
<dbReference type="Pfam" id="PF02931">
    <property type="entry name" value="Neur_chan_LBD"/>
    <property type="match status" value="1"/>
</dbReference>
<accession>A0A3M7RDI4</accession>
<dbReference type="OrthoDB" id="5975154at2759"/>
<feature type="domain" description="Neurotransmitter-gated ion-channel ligand-binding" evidence="2">
    <location>
        <begin position="32"/>
        <end position="140"/>
    </location>
</feature>
<dbReference type="AlphaFoldDB" id="A0A3M7RDI4"/>
<dbReference type="Proteomes" id="UP000276133">
    <property type="component" value="Unassembled WGS sequence"/>
</dbReference>
<dbReference type="InterPro" id="IPR006202">
    <property type="entry name" value="Neur_chan_lig-bd"/>
</dbReference>
<keyword evidence="4" id="KW-1185">Reference proteome</keyword>
<dbReference type="InterPro" id="IPR036734">
    <property type="entry name" value="Neur_chan_lig-bd_sf"/>
</dbReference>
<dbReference type="PANTHER" id="PTHR18945">
    <property type="entry name" value="NEUROTRANSMITTER GATED ION CHANNEL"/>
    <property type="match status" value="1"/>
</dbReference>
<dbReference type="InterPro" id="IPR006201">
    <property type="entry name" value="Neur_channel"/>
</dbReference>
<gene>
    <name evidence="3" type="ORF">BpHYR1_045770</name>
</gene>
<dbReference type="EMBL" id="REGN01003643">
    <property type="protein sequence ID" value="RNA21567.1"/>
    <property type="molecule type" value="Genomic_DNA"/>
</dbReference>
<dbReference type="GO" id="GO:0005230">
    <property type="term" value="F:extracellular ligand-gated monoatomic ion channel activity"/>
    <property type="evidence" value="ECO:0007669"/>
    <property type="project" value="InterPro"/>
</dbReference>
<dbReference type="STRING" id="10195.A0A3M7RDI4"/>
<evidence type="ECO:0000313" key="4">
    <source>
        <dbReference type="Proteomes" id="UP000276133"/>
    </source>
</evidence>
<evidence type="ECO:0000256" key="1">
    <source>
        <dbReference type="SAM" id="SignalP"/>
    </source>
</evidence>
<feature type="signal peptide" evidence="1">
    <location>
        <begin position="1"/>
        <end position="18"/>
    </location>
</feature>
<proteinExistence type="predicted"/>
<feature type="chain" id="PRO_5018037262" evidence="1">
    <location>
        <begin position="19"/>
        <end position="144"/>
    </location>
</feature>
<dbReference type="SUPFAM" id="SSF63712">
    <property type="entry name" value="Nicotinic receptor ligand binding domain-like"/>
    <property type="match status" value="1"/>
</dbReference>
<dbReference type="GO" id="GO:0004888">
    <property type="term" value="F:transmembrane signaling receptor activity"/>
    <property type="evidence" value="ECO:0007669"/>
    <property type="project" value="InterPro"/>
</dbReference>
<evidence type="ECO:0000259" key="2">
    <source>
        <dbReference type="Pfam" id="PF02931"/>
    </source>
</evidence>
<keyword evidence="1" id="KW-0732">Signal</keyword>
<protein>
    <submittedName>
        <fullName evidence="3">Neuronal acetylcholine receptor subunit alpha-10-like</fullName>
    </submittedName>
</protein>